<dbReference type="AlphaFoldDB" id="A0A6J7KLU2"/>
<proteinExistence type="predicted"/>
<evidence type="ECO:0000313" key="1">
    <source>
        <dbReference type="EMBL" id="CAB4954804.1"/>
    </source>
</evidence>
<organism evidence="1">
    <name type="scientific">freshwater metagenome</name>
    <dbReference type="NCBI Taxonomy" id="449393"/>
    <lineage>
        <taxon>unclassified sequences</taxon>
        <taxon>metagenomes</taxon>
        <taxon>ecological metagenomes</taxon>
    </lineage>
</organism>
<sequence>MPGKSNFPEAKYSISVEDNPIRITSIPWLVAPSQKAFASRAEEGLISSPTTIVGGCLSISKNLAKATPTENEKSGVISFLTKPLMS</sequence>
<accession>A0A6J7KLU2</accession>
<dbReference type="EMBL" id="CAFBNN010000095">
    <property type="protein sequence ID" value="CAB4954804.1"/>
    <property type="molecule type" value="Genomic_DNA"/>
</dbReference>
<name>A0A6J7KLU2_9ZZZZ</name>
<gene>
    <name evidence="1" type="ORF">UFOPK3797_00730</name>
</gene>
<reference evidence="1" key="1">
    <citation type="submission" date="2020-05" db="EMBL/GenBank/DDBJ databases">
        <authorList>
            <person name="Chiriac C."/>
            <person name="Salcher M."/>
            <person name="Ghai R."/>
            <person name="Kavagutti S V."/>
        </authorList>
    </citation>
    <scope>NUCLEOTIDE SEQUENCE</scope>
</reference>
<protein>
    <submittedName>
        <fullName evidence="1">Unannotated protein</fullName>
    </submittedName>
</protein>